<protein>
    <submittedName>
        <fullName evidence="1">Uncharacterized protein</fullName>
    </submittedName>
</protein>
<dbReference type="EMBL" id="JAPMOU010000009">
    <property type="protein sequence ID" value="MDE1462185.1"/>
    <property type="molecule type" value="Genomic_DNA"/>
</dbReference>
<comment type="caution">
    <text evidence="1">The sequence shown here is derived from an EMBL/GenBank/DDBJ whole genome shotgun (WGS) entry which is preliminary data.</text>
</comment>
<accession>A0ABT5U748</accession>
<keyword evidence="2" id="KW-1185">Reference proteome</keyword>
<dbReference type="RefSeq" id="WP_274688544.1">
    <property type="nucleotide sequence ID" value="NZ_JAPMOU010000009.1"/>
</dbReference>
<reference evidence="1 2" key="1">
    <citation type="submission" date="2022-11" db="EMBL/GenBank/DDBJ databases">
        <title>Spartinivicinus poritis sp. nov., isolated from scleractinian coral Porites lutea.</title>
        <authorList>
            <person name="Zhang G."/>
            <person name="Cai L."/>
            <person name="Wei Q."/>
        </authorList>
    </citation>
    <scope>NUCLEOTIDE SEQUENCE [LARGE SCALE GENOMIC DNA]</scope>
    <source>
        <strain evidence="1 2">A2-2</strain>
    </source>
</reference>
<gene>
    <name evidence="1" type="ORF">ORQ98_09385</name>
</gene>
<evidence type="ECO:0000313" key="1">
    <source>
        <dbReference type="EMBL" id="MDE1462185.1"/>
    </source>
</evidence>
<evidence type="ECO:0000313" key="2">
    <source>
        <dbReference type="Proteomes" id="UP001528823"/>
    </source>
</evidence>
<organism evidence="1 2">
    <name type="scientific">Spartinivicinus poritis</name>
    <dbReference type="NCBI Taxonomy" id="2994640"/>
    <lineage>
        <taxon>Bacteria</taxon>
        <taxon>Pseudomonadati</taxon>
        <taxon>Pseudomonadota</taxon>
        <taxon>Gammaproteobacteria</taxon>
        <taxon>Oceanospirillales</taxon>
        <taxon>Zooshikellaceae</taxon>
        <taxon>Spartinivicinus</taxon>
    </lineage>
</organism>
<sequence>MILRVDADTAKQWPDKTVAQRWCQLFKGNLLVSRWLNKGAKPLNEAELCAVQDIIEEWRERLTNISWFIPLGHKCVI</sequence>
<name>A0ABT5U748_9GAMM</name>
<proteinExistence type="predicted"/>
<dbReference type="Proteomes" id="UP001528823">
    <property type="component" value="Unassembled WGS sequence"/>
</dbReference>